<dbReference type="PRINTS" id="PR00368">
    <property type="entry name" value="FADPNR"/>
</dbReference>
<dbReference type="GO" id="GO:0004174">
    <property type="term" value="F:electron-transferring-flavoprotein dehydrogenase activity"/>
    <property type="evidence" value="ECO:0007669"/>
    <property type="project" value="TreeGrafter"/>
</dbReference>
<protein>
    <submittedName>
        <fullName evidence="2">Amid-like nadh</fullName>
    </submittedName>
</protein>
<dbReference type="Gene3D" id="3.50.50.100">
    <property type="match status" value="1"/>
</dbReference>
<dbReference type="GO" id="GO:0050660">
    <property type="term" value="F:flavin adenine dinucleotide binding"/>
    <property type="evidence" value="ECO:0007669"/>
    <property type="project" value="TreeGrafter"/>
</dbReference>
<comment type="caution">
    <text evidence="2">The sequence shown here is derived from an EMBL/GenBank/DDBJ whole genome shotgun (WGS) entry which is preliminary data.</text>
</comment>
<dbReference type="STRING" id="1263082.A0A068RRV1"/>
<sequence length="396" mass="44002">MVAANPTPKRNVVSIGASSAAMGFTLSWKENPPSTHRLILIEVKTHYNWVYAFPRASVKSGFERELFIPYAGLFGYKDDVGKVVTARVTAIHKNHVELDREVPEFGTRIEFDYLLYGAGTTIPQPGRLLSETKAEGISILKQYQKVIRESKQPIIIGGGAVGLELAAEIKEEYPDKQVTLIHSRSRYMARYKQSLDSFTYGILKKLGVRQIMGQRVNLPEGGFPLEVKPVEVTTKTGKKIQGDLAILCIGMTPNSELLGKLSSKSVNKQTKFVKVKDTMQIDDDEYPHIFAAGDVIEHTDVKTGHFAWMQGLTALNNILKLINGGSYDDLEPYVSKDVALIKIALGEKEAVMQTNAWGPLVAVGTWIAGRSIPRNLYANFAWSWMDIPCDGEHFDL</sequence>
<evidence type="ECO:0000259" key="1">
    <source>
        <dbReference type="Pfam" id="PF07992"/>
    </source>
</evidence>
<reference evidence="2" key="1">
    <citation type="submission" date="2013-08" db="EMBL/GenBank/DDBJ databases">
        <title>Gene expansion shapes genome architecture in the human pathogen Lichtheimia corymbifera: an evolutionary genomics analysis in the ancient terrestrial Mucorales (Mucoromycotina).</title>
        <authorList>
            <person name="Schwartze V.U."/>
            <person name="Winter S."/>
            <person name="Shelest E."/>
            <person name="Marcet-Houben M."/>
            <person name="Horn F."/>
            <person name="Wehner S."/>
            <person name="Hoffmann K."/>
            <person name="Riege K."/>
            <person name="Sammeth M."/>
            <person name="Nowrousian M."/>
            <person name="Valiante V."/>
            <person name="Linde J."/>
            <person name="Jacobsen I.D."/>
            <person name="Marz M."/>
            <person name="Brakhage A.A."/>
            <person name="Gabaldon T."/>
            <person name="Bocker S."/>
            <person name="Voigt K."/>
        </authorList>
    </citation>
    <scope>NUCLEOTIDE SEQUENCE [LARGE SCALE GENOMIC DNA]</scope>
    <source>
        <strain evidence="2">FSU 9682</strain>
    </source>
</reference>
<dbReference type="OrthoDB" id="202203at2759"/>
<name>A0A068RRV1_9FUNG</name>
<dbReference type="Pfam" id="PF07992">
    <property type="entry name" value="Pyr_redox_2"/>
    <property type="match status" value="1"/>
</dbReference>
<dbReference type="PRINTS" id="PR00411">
    <property type="entry name" value="PNDRDTASEI"/>
</dbReference>
<dbReference type="PANTHER" id="PTHR43735:SF11">
    <property type="entry name" value="HYPOTHETICAL OXIDOREDUCTASE (EUROFUNG)"/>
    <property type="match status" value="1"/>
</dbReference>
<proteinExistence type="predicted"/>
<dbReference type="InterPro" id="IPR023753">
    <property type="entry name" value="FAD/NAD-binding_dom"/>
</dbReference>
<dbReference type="PANTHER" id="PTHR43735">
    <property type="entry name" value="APOPTOSIS-INDUCING FACTOR 1"/>
    <property type="match status" value="1"/>
</dbReference>
<feature type="domain" description="FAD/NAD(P)-binding" evidence="1">
    <location>
        <begin position="11"/>
        <end position="311"/>
    </location>
</feature>
<dbReference type="InterPro" id="IPR036188">
    <property type="entry name" value="FAD/NAD-bd_sf"/>
</dbReference>
<dbReference type="GO" id="GO:0005737">
    <property type="term" value="C:cytoplasm"/>
    <property type="evidence" value="ECO:0007669"/>
    <property type="project" value="TreeGrafter"/>
</dbReference>
<organism evidence="2 3">
    <name type="scientific">Lichtheimia corymbifera JMRC:FSU:9682</name>
    <dbReference type="NCBI Taxonomy" id="1263082"/>
    <lineage>
        <taxon>Eukaryota</taxon>
        <taxon>Fungi</taxon>
        <taxon>Fungi incertae sedis</taxon>
        <taxon>Mucoromycota</taxon>
        <taxon>Mucoromycotina</taxon>
        <taxon>Mucoromycetes</taxon>
        <taxon>Mucorales</taxon>
        <taxon>Lichtheimiaceae</taxon>
        <taxon>Lichtheimia</taxon>
    </lineage>
</organism>
<dbReference type="AlphaFoldDB" id="A0A068RRV1"/>
<evidence type="ECO:0000313" key="2">
    <source>
        <dbReference type="EMBL" id="CDH52425.1"/>
    </source>
</evidence>
<dbReference type="VEuPathDB" id="FungiDB:LCOR_03894.1"/>
<dbReference type="Proteomes" id="UP000027586">
    <property type="component" value="Unassembled WGS sequence"/>
</dbReference>
<accession>A0A068RRV1</accession>
<gene>
    <name evidence="2" type="ORF">LCOR_03894.1</name>
</gene>
<dbReference type="SUPFAM" id="SSF51905">
    <property type="entry name" value="FAD/NAD(P)-binding domain"/>
    <property type="match status" value="2"/>
</dbReference>
<dbReference type="EMBL" id="CBTN010000013">
    <property type="protein sequence ID" value="CDH52425.1"/>
    <property type="molecule type" value="Genomic_DNA"/>
</dbReference>
<evidence type="ECO:0000313" key="3">
    <source>
        <dbReference type="Proteomes" id="UP000027586"/>
    </source>
</evidence>
<keyword evidence="3" id="KW-1185">Reference proteome</keyword>